<evidence type="ECO:0000256" key="9">
    <source>
        <dbReference type="ARBA" id="ARBA00023136"/>
    </source>
</evidence>
<dbReference type="InterPro" id="IPR005665">
    <property type="entry name" value="SecF_bac"/>
</dbReference>
<evidence type="ECO:0000256" key="4">
    <source>
        <dbReference type="ARBA" id="ARBA00022475"/>
    </source>
</evidence>
<feature type="domain" description="Protein export membrane protein SecD/SecF C-terminal" evidence="12">
    <location>
        <begin position="112"/>
        <end position="304"/>
    </location>
</feature>
<dbReference type="InterPro" id="IPR048634">
    <property type="entry name" value="SecD_SecF_C"/>
</dbReference>
<dbReference type="InterPro" id="IPR022813">
    <property type="entry name" value="SecD/SecF_arch_bac"/>
</dbReference>
<sequence>MNALSKVYRGENDFNFQRSWIPLGIVSLILVIGSIVSIAVQGLDMSIDFEGGSIWEVPSATFTVDQATTVLDTFGANAGEKYQIATTTDGVRLVRISGRVDTINESQKVVAALAEAADVKITDVAVTTVGPSWGKDITKSARNSLIIFMVLVAAYIAWRLEPKMAASAMVAVFHDIIITVGFYSVFHLEVSPATVIAFLTILGYSLYDTIVVYDRLQENGVKLTRTGQYTYNGIVRRSLNQVLMRSVNTTTVTLIPVLSMLIVGKYIFGEPTLGDFSLALLIGLASGAYSSLAVATPLTAVLKEREPRYKEIRARMIAKGIDPNDTAWHGVNVTGAPASGSTRPSVVRPTVSSGTSAPALTTSIGGHPPRPRKKKKT</sequence>
<dbReference type="GO" id="GO:0015450">
    <property type="term" value="F:protein-transporting ATPase activity"/>
    <property type="evidence" value="ECO:0007669"/>
    <property type="project" value="InterPro"/>
</dbReference>
<evidence type="ECO:0000256" key="2">
    <source>
        <dbReference type="ARBA" id="ARBA00015792"/>
    </source>
</evidence>
<evidence type="ECO:0000313" key="13">
    <source>
        <dbReference type="EMBL" id="CAB4755338.1"/>
    </source>
</evidence>
<accession>A0A6J7F5G7</accession>
<evidence type="ECO:0000256" key="5">
    <source>
        <dbReference type="ARBA" id="ARBA00022692"/>
    </source>
</evidence>
<keyword evidence="6" id="KW-0653">Protein transport</keyword>
<gene>
    <name evidence="13" type="ORF">UFOPK2766_01878</name>
    <name evidence="14" type="ORF">UFOPK3519_00307</name>
</gene>
<dbReference type="PANTHER" id="PTHR30081:SF8">
    <property type="entry name" value="PROTEIN TRANSLOCASE SUBUNIT SECF"/>
    <property type="match status" value="1"/>
</dbReference>
<organism evidence="14">
    <name type="scientific">freshwater metagenome</name>
    <dbReference type="NCBI Taxonomy" id="449393"/>
    <lineage>
        <taxon>unclassified sequences</taxon>
        <taxon>metagenomes</taxon>
        <taxon>ecological metagenomes</taxon>
    </lineage>
</organism>
<keyword evidence="9 11" id="KW-0472">Membrane</keyword>
<dbReference type="InterPro" id="IPR055344">
    <property type="entry name" value="SecD_SecF_C_bact"/>
</dbReference>
<evidence type="ECO:0000256" key="7">
    <source>
        <dbReference type="ARBA" id="ARBA00022989"/>
    </source>
</evidence>
<evidence type="ECO:0000256" key="3">
    <source>
        <dbReference type="ARBA" id="ARBA00022448"/>
    </source>
</evidence>
<dbReference type="SUPFAM" id="SSF82866">
    <property type="entry name" value="Multidrug efflux transporter AcrB transmembrane domain"/>
    <property type="match status" value="1"/>
</dbReference>
<evidence type="ECO:0000256" key="8">
    <source>
        <dbReference type="ARBA" id="ARBA00023010"/>
    </source>
</evidence>
<reference evidence="14" key="1">
    <citation type="submission" date="2020-05" db="EMBL/GenBank/DDBJ databases">
        <authorList>
            <person name="Chiriac C."/>
            <person name="Salcher M."/>
            <person name="Ghai R."/>
            <person name="Kavagutti S V."/>
        </authorList>
    </citation>
    <scope>NUCLEOTIDE SEQUENCE</scope>
</reference>
<dbReference type="Gene3D" id="1.20.1640.10">
    <property type="entry name" value="Multidrug efflux transporter AcrB transmembrane domain"/>
    <property type="match status" value="1"/>
</dbReference>
<feature type="transmembrane region" description="Helical" evidence="11">
    <location>
        <begin position="165"/>
        <end position="186"/>
    </location>
</feature>
<feature type="transmembrane region" description="Helical" evidence="11">
    <location>
        <begin position="20"/>
        <end position="40"/>
    </location>
</feature>
<dbReference type="NCBIfam" id="TIGR00916">
    <property type="entry name" value="2A0604s01"/>
    <property type="match status" value="1"/>
</dbReference>
<feature type="region of interest" description="Disordered" evidence="10">
    <location>
        <begin position="334"/>
        <end position="377"/>
    </location>
</feature>
<dbReference type="GO" id="GO:0006886">
    <property type="term" value="P:intracellular protein transport"/>
    <property type="evidence" value="ECO:0007669"/>
    <property type="project" value="InterPro"/>
</dbReference>
<feature type="transmembrane region" description="Helical" evidence="11">
    <location>
        <begin position="280"/>
        <end position="302"/>
    </location>
</feature>
<dbReference type="AlphaFoldDB" id="A0A6J7F5G7"/>
<keyword evidence="3" id="KW-0813">Transport</keyword>
<dbReference type="GO" id="GO:0005886">
    <property type="term" value="C:plasma membrane"/>
    <property type="evidence" value="ECO:0007669"/>
    <property type="project" value="UniProtKB-SubCell"/>
</dbReference>
<dbReference type="PANTHER" id="PTHR30081">
    <property type="entry name" value="PROTEIN-EXPORT MEMBRANE PROTEIN SEC"/>
    <property type="match status" value="1"/>
</dbReference>
<dbReference type="InterPro" id="IPR022645">
    <property type="entry name" value="SecD/SecF_bac"/>
</dbReference>
<dbReference type="NCBIfam" id="TIGR00966">
    <property type="entry name" value="transloc_SecF"/>
    <property type="match status" value="1"/>
</dbReference>
<evidence type="ECO:0000256" key="1">
    <source>
        <dbReference type="ARBA" id="ARBA00004651"/>
    </source>
</evidence>
<evidence type="ECO:0000256" key="6">
    <source>
        <dbReference type="ARBA" id="ARBA00022927"/>
    </source>
</evidence>
<protein>
    <recommendedName>
        <fullName evidence="2">Protein translocase subunit SecF</fullName>
    </recommendedName>
</protein>
<feature type="compositionally biased region" description="Polar residues" evidence="10">
    <location>
        <begin position="339"/>
        <end position="364"/>
    </location>
</feature>
<dbReference type="EMBL" id="CAEZYU010000106">
    <property type="protein sequence ID" value="CAB4755338.1"/>
    <property type="molecule type" value="Genomic_DNA"/>
</dbReference>
<keyword evidence="5 11" id="KW-0812">Transmembrane</keyword>
<evidence type="ECO:0000256" key="11">
    <source>
        <dbReference type="SAM" id="Phobius"/>
    </source>
</evidence>
<keyword evidence="7 11" id="KW-1133">Transmembrane helix</keyword>
<dbReference type="HAMAP" id="MF_01464_B">
    <property type="entry name" value="SecF_B"/>
    <property type="match status" value="1"/>
</dbReference>
<feature type="transmembrane region" description="Helical" evidence="11">
    <location>
        <begin position="246"/>
        <end position="268"/>
    </location>
</feature>
<feature type="transmembrane region" description="Helical" evidence="11">
    <location>
        <begin position="192"/>
        <end position="213"/>
    </location>
</feature>
<evidence type="ECO:0000259" key="12">
    <source>
        <dbReference type="Pfam" id="PF02355"/>
    </source>
</evidence>
<dbReference type="Pfam" id="PF02355">
    <property type="entry name" value="SecD_SecF_C"/>
    <property type="match status" value="1"/>
</dbReference>
<proteinExistence type="inferred from homology"/>
<feature type="transmembrane region" description="Helical" evidence="11">
    <location>
        <begin position="141"/>
        <end position="158"/>
    </location>
</feature>
<dbReference type="PRINTS" id="PR01755">
    <property type="entry name" value="SECFTRNLCASE"/>
</dbReference>
<keyword evidence="4" id="KW-1003">Cell membrane</keyword>
<comment type="subcellular location">
    <subcellularLocation>
        <location evidence="1">Cell membrane</location>
        <topology evidence="1">Multi-pass membrane protein</topology>
    </subcellularLocation>
</comment>
<evidence type="ECO:0000313" key="14">
    <source>
        <dbReference type="EMBL" id="CAB4891532.1"/>
    </source>
</evidence>
<name>A0A6J7F5G7_9ZZZZ</name>
<dbReference type="EMBL" id="CAFBMG010000013">
    <property type="protein sequence ID" value="CAB4891532.1"/>
    <property type="molecule type" value="Genomic_DNA"/>
</dbReference>
<keyword evidence="8" id="KW-0811">Translocation</keyword>
<evidence type="ECO:0000256" key="10">
    <source>
        <dbReference type="SAM" id="MobiDB-lite"/>
    </source>
</evidence>